<evidence type="ECO:0000313" key="10">
    <source>
        <dbReference type="Proteomes" id="UP000268321"/>
    </source>
</evidence>
<evidence type="ECO:0000256" key="4">
    <source>
        <dbReference type="ARBA" id="ARBA00022927"/>
    </source>
</evidence>
<dbReference type="EMBL" id="ML004441">
    <property type="protein sequence ID" value="RKP31504.1"/>
    <property type="molecule type" value="Genomic_DNA"/>
</dbReference>
<sequence length="269" mass="29358">MNAPKAYAPTVTSSYGAFGARSGVNYDQEITRSNIAPTPALRVVYDSLCEIYSILSALELVANAFVKDFLTDDEKYTGTVMRLINQYNTVVQTVTGNESNLGTLRSILPTLAADNSNFLVAFQCKFRLHTTRAAERLISGIPATTEQLPKEQRSEASALTPAVGANARLVAEATGGFITTMDALKLEYSSKQQLHPLLSSLVIKLNELSITSGDSDEPMSAEFAGKSKLISWLIKLNNLGDSQQLTAQEREDFLHDLDVAYRGFYNSLS</sequence>
<dbReference type="Pfam" id="PF03997">
    <property type="entry name" value="VPS28"/>
    <property type="match status" value="1"/>
</dbReference>
<dbReference type="PROSITE" id="PS51313">
    <property type="entry name" value="VPS28_N"/>
    <property type="match status" value="1"/>
</dbReference>
<dbReference type="SUPFAM" id="SSF140111">
    <property type="entry name" value="Endosomal sorting complex assembly domain"/>
    <property type="match status" value="1"/>
</dbReference>
<feature type="domain" description="VPS28 C-terminal" evidence="7">
    <location>
        <begin position="165"/>
        <end position="269"/>
    </location>
</feature>
<accession>A0A4P9ZET2</accession>
<dbReference type="PIRSF" id="PIRSF017535">
    <property type="entry name" value="VPS28"/>
    <property type="match status" value="1"/>
</dbReference>
<evidence type="ECO:0000259" key="7">
    <source>
        <dbReference type="PROSITE" id="PS51310"/>
    </source>
</evidence>
<protein>
    <recommendedName>
        <fullName evidence="5">Vacuolar protein sorting-associated protein 28</fullName>
    </recommendedName>
    <alternativeName>
        <fullName evidence="5">ESCRT-I complex subunit VPS28</fullName>
    </alternativeName>
</protein>
<dbReference type="InterPro" id="IPR037206">
    <property type="entry name" value="VPS28_C_sf"/>
</dbReference>
<comment type="function">
    <text evidence="5">Component of the ESCRT-I complex (endosomal sorting complex required for transport I), a regulator of vesicular trafficking process.</text>
</comment>
<name>A0A4P9ZET2_9ASCO</name>
<dbReference type="InterPro" id="IPR037202">
    <property type="entry name" value="ESCRT_assembly_dom"/>
</dbReference>
<dbReference type="GO" id="GO:0000813">
    <property type="term" value="C:ESCRT I complex"/>
    <property type="evidence" value="ECO:0007669"/>
    <property type="project" value="UniProtKB-UniRule"/>
</dbReference>
<dbReference type="OrthoDB" id="2671at2759"/>
<dbReference type="PANTHER" id="PTHR12937:SF0">
    <property type="entry name" value="VACUOLAR PROTEIN SORTING-ASSOCIATED PROTEIN 28 HOMOLOG"/>
    <property type="match status" value="1"/>
</dbReference>
<keyword evidence="10" id="KW-1185">Reference proteome</keyword>
<evidence type="ECO:0000256" key="1">
    <source>
        <dbReference type="ARBA" id="ARBA00004177"/>
    </source>
</evidence>
<organism evidence="9 10">
    <name type="scientific">Metschnikowia bicuspidata</name>
    <dbReference type="NCBI Taxonomy" id="27322"/>
    <lineage>
        <taxon>Eukaryota</taxon>
        <taxon>Fungi</taxon>
        <taxon>Dikarya</taxon>
        <taxon>Ascomycota</taxon>
        <taxon>Saccharomycotina</taxon>
        <taxon>Pichiomycetes</taxon>
        <taxon>Metschnikowiaceae</taxon>
        <taxon>Metschnikowia</taxon>
    </lineage>
</organism>
<feature type="domain" description="VPS28 N-terminal" evidence="8">
    <location>
        <begin position="19"/>
        <end position="147"/>
    </location>
</feature>
<keyword evidence="3 5" id="KW-0967">Endosome</keyword>
<dbReference type="PROSITE" id="PS51310">
    <property type="entry name" value="VPS28_C"/>
    <property type="match status" value="1"/>
</dbReference>
<dbReference type="InterPro" id="IPR038358">
    <property type="entry name" value="VPS28_N_sf"/>
</dbReference>
<evidence type="ECO:0000256" key="6">
    <source>
        <dbReference type="PROSITE-ProRule" id="PRU00642"/>
    </source>
</evidence>
<dbReference type="InterPro" id="IPR007143">
    <property type="entry name" value="Vps28"/>
</dbReference>
<gene>
    <name evidence="9" type="ORF">METBISCDRAFT_26581</name>
</gene>
<evidence type="ECO:0000256" key="2">
    <source>
        <dbReference type="ARBA" id="ARBA00022448"/>
    </source>
</evidence>
<reference evidence="10" key="1">
    <citation type="journal article" date="2018" name="Nat. Microbiol.">
        <title>Leveraging single-cell genomics to expand the fungal tree of life.</title>
        <authorList>
            <person name="Ahrendt S.R."/>
            <person name="Quandt C.A."/>
            <person name="Ciobanu D."/>
            <person name="Clum A."/>
            <person name="Salamov A."/>
            <person name="Andreopoulos B."/>
            <person name="Cheng J.F."/>
            <person name="Woyke T."/>
            <person name="Pelin A."/>
            <person name="Henrissat B."/>
            <person name="Reynolds N.K."/>
            <person name="Benny G.L."/>
            <person name="Smith M.E."/>
            <person name="James T.Y."/>
            <person name="Grigoriev I.V."/>
        </authorList>
    </citation>
    <scope>NUCLEOTIDE SEQUENCE [LARGE SCALE GENOMIC DNA]</scope>
    <source>
        <strain evidence="10">Baker2002</strain>
    </source>
</reference>
<dbReference type="InterPro" id="IPR017898">
    <property type="entry name" value="VPS28_N"/>
</dbReference>
<dbReference type="InterPro" id="IPR017899">
    <property type="entry name" value="VPS28_C"/>
</dbReference>
<dbReference type="AlphaFoldDB" id="A0A4P9ZET2"/>
<dbReference type="Proteomes" id="UP000268321">
    <property type="component" value="Unassembled WGS sequence"/>
</dbReference>
<comment type="similarity">
    <text evidence="5 6">Belongs to the VPS28 family.</text>
</comment>
<evidence type="ECO:0000256" key="3">
    <source>
        <dbReference type="ARBA" id="ARBA00022753"/>
    </source>
</evidence>
<dbReference type="SUPFAM" id="SSF140427">
    <property type="entry name" value="VPS28 C-terminal domain-like"/>
    <property type="match status" value="1"/>
</dbReference>
<dbReference type="GO" id="GO:0043328">
    <property type="term" value="P:protein transport to vacuole involved in ubiquitin-dependent protein catabolic process via the multivesicular body sorting pathway"/>
    <property type="evidence" value="ECO:0007669"/>
    <property type="project" value="TreeGrafter"/>
</dbReference>
<evidence type="ECO:0000313" key="9">
    <source>
        <dbReference type="EMBL" id="RKP31504.1"/>
    </source>
</evidence>
<evidence type="ECO:0000256" key="5">
    <source>
        <dbReference type="PIRNR" id="PIRNR017535"/>
    </source>
</evidence>
<dbReference type="Gene3D" id="1.20.1440.200">
    <property type="match status" value="1"/>
</dbReference>
<proteinExistence type="inferred from homology"/>
<dbReference type="PANTHER" id="PTHR12937">
    <property type="entry name" value="VACUOLAR PROTEIN SORTING 28, ISOFORM 2 VPS28"/>
    <property type="match status" value="1"/>
</dbReference>
<keyword evidence="2 5" id="KW-0813">Transport</keyword>
<evidence type="ECO:0000259" key="8">
    <source>
        <dbReference type="PROSITE" id="PS51313"/>
    </source>
</evidence>
<keyword evidence="4 5" id="KW-0653">Protein transport</keyword>
<dbReference type="GO" id="GO:0044877">
    <property type="term" value="F:protein-containing complex binding"/>
    <property type="evidence" value="ECO:0007669"/>
    <property type="project" value="TreeGrafter"/>
</dbReference>
<dbReference type="Gene3D" id="1.20.120.1130">
    <property type="match status" value="1"/>
</dbReference>
<comment type="subcellular location">
    <subcellularLocation>
        <location evidence="1">Endosome</location>
    </subcellularLocation>
</comment>